<dbReference type="SUPFAM" id="SSF54637">
    <property type="entry name" value="Thioesterase/thiol ester dehydrase-isomerase"/>
    <property type="match status" value="1"/>
</dbReference>
<keyword evidence="5" id="KW-1185">Reference proteome</keyword>
<dbReference type="STRING" id="35722.A0A0B7NY39"/>
<evidence type="ECO:0000313" key="5">
    <source>
        <dbReference type="Proteomes" id="UP000054107"/>
    </source>
</evidence>
<organism evidence="4 5">
    <name type="scientific">Parasitella parasitica</name>
    <dbReference type="NCBI Taxonomy" id="35722"/>
    <lineage>
        <taxon>Eukaryota</taxon>
        <taxon>Fungi</taxon>
        <taxon>Fungi incertae sedis</taxon>
        <taxon>Mucoromycota</taxon>
        <taxon>Mucoromycotina</taxon>
        <taxon>Mucoromycetes</taxon>
        <taxon>Mucorales</taxon>
        <taxon>Mucorineae</taxon>
        <taxon>Mucoraceae</taxon>
        <taxon>Parasitella</taxon>
    </lineage>
</organism>
<comment type="similarity">
    <text evidence="1">Belongs to the 4-hydroxybenzoyl-CoA thioesterase family.</text>
</comment>
<keyword evidence="2" id="KW-0378">Hydrolase</keyword>
<evidence type="ECO:0000259" key="3">
    <source>
        <dbReference type="Pfam" id="PF03061"/>
    </source>
</evidence>
<dbReference type="Gene3D" id="3.10.129.10">
    <property type="entry name" value="Hotdog Thioesterase"/>
    <property type="match status" value="1"/>
</dbReference>
<evidence type="ECO:0000256" key="2">
    <source>
        <dbReference type="ARBA" id="ARBA00022801"/>
    </source>
</evidence>
<dbReference type="PANTHER" id="PTHR31793">
    <property type="entry name" value="4-HYDROXYBENZOYL-COA THIOESTERASE FAMILY MEMBER"/>
    <property type="match status" value="1"/>
</dbReference>
<sequence length="180" mass="20371">MSGSQRRLSLLANHVNSNRGIATNATSTTIKQPLKETFRNRQDYKYYLPIQTRFIDCDMYAHINNSVYYHYFDTIINEYLIRKCGLDTSSDNKTKPIGLVVTSQANFYASASYPSMIHAGLSISKIGKSSVTYRVGIFEQENPLACVVGGYTHVFVDPVTRRPVAELPKDFLEGFRQLLV</sequence>
<accession>A0A0B7NY39</accession>
<dbReference type="Pfam" id="PF03061">
    <property type="entry name" value="4HBT"/>
    <property type="match status" value="1"/>
</dbReference>
<dbReference type="OrthoDB" id="2420454at2759"/>
<dbReference type="CDD" id="cd00586">
    <property type="entry name" value="4HBT"/>
    <property type="match status" value="1"/>
</dbReference>
<dbReference type="InterPro" id="IPR006683">
    <property type="entry name" value="Thioestr_dom"/>
</dbReference>
<dbReference type="AlphaFoldDB" id="A0A0B7NY39"/>
<dbReference type="Proteomes" id="UP000054107">
    <property type="component" value="Unassembled WGS sequence"/>
</dbReference>
<dbReference type="InterPro" id="IPR050563">
    <property type="entry name" value="4-hydroxybenzoyl-CoA_TE"/>
</dbReference>
<dbReference type="PANTHER" id="PTHR31793:SF27">
    <property type="entry name" value="NOVEL THIOESTERASE SUPERFAMILY DOMAIN AND SAPOSIN A-TYPE DOMAIN CONTAINING PROTEIN (0610012H03RIK)"/>
    <property type="match status" value="1"/>
</dbReference>
<protein>
    <recommendedName>
        <fullName evidence="3">Thioesterase domain-containing protein</fullName>
    </recommendedName>
</protein>
<gene>
    <name evidence="4" type="primary">PARPA_14480.1 scaffold 50540</name>
</gene>
<dbReference type="EMBL" id="LN734231">
    <property type="protein sequence ID" value="CEP20159.1"/>
    <property type="molecule type" value="Genomic_DNA"/>
</dbReference>
<dbReference type="InterPro" id="IPR029069">
    <property type="entry name" value="HotDog_dom_sf"/>
</dbReference>
<evidence type="ECO:0000256" key="1">
    <source>
        <dbReference type="ARBA" id="ARBA00005953"/>
    </source>
</evidence>
<dbReference type="GO" id="GO:0047617">
    <property type="term" value="F:fatty acyl-CoA hydrolase activity"/>
    <property type="evidence" value="ECO:0007669"/>
    <property type="project" value="TreeGrafter"/>
</dbReference>
<proteinExistence type="inferred from homology"/>
<name>A0A0B7NY39_9FUNG</name>
<evidence type="ECO:0000313" key="4">
    <source>
        <dbReference type="EMBL" id="CEP20159.1"/>
    </source>
</evidence>
<reference evidence="4 5" key="1">
    <citation type="submission" date="2014-09" db="EMBL/GenBank/DDBJ databases">
        <authorList>
            <person name="Ellenberger Sabrina"/>
        </authorList>
    </citation>
    <scope>NUCLEOTIDE SEQUENCE [LARGE SCALE GENOMIC DNA]</scope>
    <source>
        <strain evidence="4 5">CBS 412.66</strain>
    </source>
</reference>
<feature type="domain" description="Thioesterase" evidence="3">
    <location>
        <begin position="61"/>
        <end position="146"/>
    </location>
</feature>